<evidence type="ECO:0000313" key="10">
    <source>
        <dbReference type="EMBL" id="QDS99911.1"/>
    </source>
</evidence>
<sequence length="413" mass="43802">MNLLATLRIAIRALAKNKMRASLTVLGVVIGIAAVTAMVSIGQSASSLVQGQFDSLGTNVVIVRPASRRRFGVRQGTTVTLTAEDSDAIAQECPSVVSSSPIVGFAAQMIYGNSNWSPRELYGVGEQYLAVRNWGLGTGGFFTERDIDSASKVCVIGHTLVAKLFQTTNPIGEKIRINNIPFEVIGVLEAKGANLVGEDQDDIVLVPVSTMQKRLYGSHFQNVHAIMATAKSSDSMSDAEFDIRQLLLERHRIGPDEMADFQVQNMTEIADILGVVTGTMTLMLASIAGISLVVGGVGIMNTMLVSVTERTREIGIRMAVGAQSKDILLQFLVESVVLSFVGGVIGFALGVGGSVALTTAINSFSSGTDWPVVISIPAAVVAIVFAAGVGIFFGFYPALKASRLDPIDALRYE</sequence>
<comment type="subcellular location">
    <subcellularLocation>
        <location evidence="1">Cell membrane</location>
        <topology evidence="1">Multi-pass membrane protein</topology>
    </subcellularLocation>
</comment>
<evidence type="ECO:0000256" key="3">
    <source>
        <dbReference type="ARBA" id="ARBA00022692"/>
    </source>
</evidence>
<organism evidence="10 11">
    <name type="scientific">Adhaeretor mobilis</name>
    <dbReference type="NCBI Taxonomy" id="1930276"/>
    <lineage>
        <taxon>Bacteria</taxon>
        <taxon>Pseudomonadati</taxon>
        <taxon>Planctomycetota</taxon>
        <taxon>Planctomycetia</taxon>
        <taxon>Pirellulales</taxon>
        <taxon>Lacipirellulaceae</taxon>
        <taxon>Adhaeretor</taxon>
    </lineage>
</organism>
<keyword evidence="2" id="KW-1003">Cell membrane</keyword>
<dbReference type="PANTHER" id="PTHR30572:SF4">
    <property type="entry name" value="ABC TRANSPORTER PERMEASE YTRF"/>
    <property type="match status" value="1"/>
</dbReference>
<proteinExistence type="inferred from homology"/>
<dbReference type="OrthoDB" id="9770099at2"/>
<gene>
    <name evidence="10" type="primary">macB_3</name>
    <name evidence="10" type="ORF">HG15A2_32420</name>
</gene>
<evidence type="ECO:0000256" key="2">
    <source>
        <dbReference type="ARBA" id="ARBA00022475"/>
    </source>
</evidence>
<keyword evidence="3 7" id="KW-0812">Transmembrane</keyword>
<keyword evidence="10" id="KW-0547">Nucleotide-binding</keyword>
<name>A0A517MYF1_9BACT</name>
<reference evidence="10 11" key="1">
    <citation type="submission" date="2019-02" db="EMBL/GenBank/DDBJ databases">
        <title>Deep-cultivation of Planctomycetes and their phenomic and genomic characterization uncovers novel biology.</title>
        <authorList>
            <person name="Wiegand S."/>
            <person name="Jogler M."/>
            <person name="Boedeker C."/>
            <person name="Pinto D."/>
            <person name="Vollmers J."/>
            <person name="Rivas-Marin E."/>
            <person name="Kohn T."/>
            <person name="Peeters S.H."/>
            <person name="Heuer A."/>
            <person name="Rast P."/>
            <person name="Oberbeckmann S."/>
            <person name="Bunk B."/>
            <person name="Jeske O."/>
            <person name="Meyerdierks A."/>
            <person name="Storesund J.E."/>
            <person name="Kallscheuer N."/>
            <person name="Luecker S."/>
            <person name="Lage O.M."/>
            <person name="Pohl T."/>
            <person name="Merkel B.J."/>
            <person name="Hornburger P."/>
            <person name="Mueller R.-W."/>
            <person name="Bruemmer F."/>
            <person name="Labrenz M."/>
            <person name="Spormann A.M."/>
            <person name="Op den Camp H."/>
            <person name="Overmann J."/>
            <person name="Amann R."/>
            <person name="Jetten M.S.M."/>
            <person name="Mascher T."/>
            <person name="Medema M.H."/>
            <person name="Devos D.P."/>
            <person name="Kaster A.-K."/>
            <person name="Ovreas L."/>
            <person name="Rohde M."/>
            <person name="Galperin M.Y."/>
            <person name="Jogler C."/>
        </authorList>
    </citation>
    <scope>NUCLEOTIDE SEQUENCE [LARGE SCALE GENOMIC DNA]</scope>
    <source>
        <strain evidence="10 11">HG15A2</strain>
    </source>
</reference>
<dbReference type="InterPro" id="IPR025857">
    <property type="entry name" value="MacB_PCD"/>
</dbReference>
<keyword evidence="4 7" id="KW-1133">Transmembrane helix</keyword>
<dbReference type="PANTHER" id="PTHR30572">
    <property type="entry name" value="MEMBRANE COMPONENT OF TRANSPORTER-RELATED"/>
    <property type="match status" value="1"/>
</dbReference>
<dbReference type="AlphaFoldDB" id="A0A517MYF1"/>
<dbReference type="Pfam" id="PF12704">
    <property type="entry name" value="MacB_PCD"/>
    <property type="match status" value="1"/>
</dbReference>
<keyword evidence="11" id="KW-1185">Reference proteome</keyword>
<evidence type="ECO:0000256" key="1">
    <source>
        <dbReference type="ARBA" id="ARBA00004651"/>
    </source>
</evidence>
<keyword evidence="10" id="KW-0378">Hydrolase</keyword>
<keyword evidence="10" id="KW-0067">ATP-binding</keyword>
<evidence type="ECO:0000256" key="7">
    <source>
        <dbReference type="SAM" id="Phobius"/>
    </source>
</evidence>
<dbReference type="KEGG" id="amob:HG15A2_32420"/>
<feature type="transmembrane region" description="Helical" evidence="7">
    <location>
        <begin position="327"/>
        <end position="352"/>
    </location>
</feature>
<dbReference type="EC" id="3.6.3.-" evidence="10"/>
<dbReference type="GO" id="GO:0022857">
    <property type="term" value="F:transmembrane transporter activity"/>
    <property type="evidence" value="ECO:0007669"/>
    <property type="project" value="TreeGrafter"/>
</dbReference>
<accession>A0A517MYF1</accession>
<dbReference type="GO" id="GO:0005886">
    <property type="term" value="C:plasma membrane"/>
    <property type="evidence" value="ECO:0007669"/>
    <property type="project" value="UniProtKB-SubCell"/>
</dbReference>
<dbReference type="GO" id="GO:0005524">
    <property type="term" value="F:ATP binding"/>
    <property type="evidence" value="ECO:0007669"/>
    <property type="project" value="UniProtKB-KW"/>
</dbReference>
<evidence type="ECO:0000256" key="5">
    <source>
        <dbReference type="ARBA" id="ARBA00023136"/>
    </source>
</evidence>
<evidence type="ECO:0000313" key="11">
    <source>
        <dbReference type="Proteomes" id="UP000319852"/>
    </source>
</evidence>
<evidence type="ECO:0000256" key="6">
    <source>
        <dbReference type="ARBA" id="ARBA00038076"/>
    </source>
</evidence>
<evidence type="ECO:0000256" key="4">
    <source>
        <dbReference type="ARBA" id="ARBA00022989"/>
    </source>
</evidence>
<evidence type="ECO:0000259" key="9">
    <source>
        <dbReference type="Pfam" id="PF12704"/>
    </source>
</evidence>
<dbReference type="InterPro" id="IPR003838">
    <property type="entry name" value="ABC3_permease_C"/>
</dbReference>
<dbReference type="Proteomes" id="UP000319852">
    <property type="component" value="Chromosome"/>
</dbReference>
<evidence type="ECO:0000259" key="8">
    <source>
        <dbReference type="Pfam" id="PF02687"/>
    </source>
</evidence>
<feature type="domain" description="MacB-like periplasmic core" evidence="9">
    <location>
        <begin position="23"/>
        <end position="246"/>
    </location>
</feature>
<protein>
    <submittedName>
        <fullName evidence="10">Macrolide export ATP-binding/permease protein MacB</fullName>
        <ecNumber evidence="10">3.6.3.-</ecNumber>
    </submittedName>
</protein>
<dbReference type="Pfam" id="PF02687">
    <property type="entry name" value="FtsX"/>
    <property type="match status" value="1"/>
</dbReference>
<dbReference type="GO" id="GO:0016787">
    <property type="term" value="F:hydrolase activity"/>
    <property type="evidence" value="ECO:0007669"/>
    <property type="project" value="UniProtKB-KW"/>
</dbReference>
<feature type="transmembrane region" description="Helical" evidence="7">
    <location>
        <begin position="282"/>
        <end position="307"/>
    </location>
</feature>
<dbReference type="EMBL" id="CP036263">
    <property type="protein sequence ID" value="QDS99911.1"/>
    <property type="molecule type" value="Genomic_DNA"/>
</dbReference>
<comment type="similarity">
    <text evidence="6">Belongs to the ABC-4 integral membrane protein family.</text>
</comment>
<feature type="transmembrane region" description="Helical" evidence="7">
    <location>
        <begin position="21"/>
        <end position="42"/>
    </location>
</feature>
<keyword evidence="5 7" id="KW-0472">Membrane</keyword>
<feature type="domain" description="ABC3 transporter permease C-terminal" evidence="8">
    <location>
        <begin position="286"/>
        <end position="406"/>
    </location>
</feature>
<dbReference type="RefSeq" id="WP_145061061.1">
    <property type="nucleotide sequence ID" value="NZ_CP036263.1"/>
</dbReference>
<feature type="transmembrane region" description="Helical" evidence="7">
    <location>
        <begin position="372"/>
        <end position="396"/>
    </location>
</feature>
<dbReference type="InterPro" id="IPR050250">
    <property type="entry name" value="Macrolide_Exporter_MacB"/>
</dbReference>